<feature type="coiled-coil region" evidence="1">
    <location>
        <begin position="92"/>
        <end position="126"/>
    </location>
</feature>
<keyword evidence="4" id="KW-1185">Reference proteome</keyword>
<protein>
    <submittedName>
        <fullName evidence="3">Uncharacterized protein</fullName>
    </submittedName>
</protein>
<gene>
    <name evidence="3" type="ORF">L861_03470</name>
</gene>
<accession>S2L9A2</accession>
<dbReference type="Gene3D" id="1.20.58.60">
    <property type="match status" value="1"/>
</dbReference>
<keyword evidence="1" id="KW-0175">Coiled coil</keyword>
<feature type="coiled-coil region" evidence="1">
    <location>
        <begin position="232"/>
        <end position="294"/>
    </location>
</feature>
<dbReference type="EMBL" id="ASTJ01000011">
    <property type="protein sequence ID" value="EPC04394.1"/>
    <property type="molecule type" value="Genomic_DNA"/>
</dbReference>
<evidence type="ECO:0000256" key="2">
    <source>
        <dbReference type="SAM" id="Phobius"/>
    </source>
</evidence>
<evidence type="ECO:0000313" key="3">
    <source>
        <dbReference type="EMBL" id="EPC04394.1"/>
    </source>
</evidence>
<dbReference type="PATRIC" id="fig|1121939.11.peg.651"/>
<dbReference type="OrthoDB" id="6174570at2"/>
<dbReference type="eggNOG" id="COG1511">
    <property type="taxonomic scope" value="Bacteria"/>
</dbReference>
<dbReference type="AlphaFoldDB" id="S2L9A2"/>
<keyword evidence="2" id="KW-0472">Membrane</keyword>
<sequence length="294" mass="33220">MAERPEEERHTPRIVPDADASIAAHRYRYSSSPRVWPLWCLIVLLGLALGGLGYLAWQERQGMLEEIRRLEGQLSNVHARFDAFGDNRTGAVDSLEGQVESLIDDHRSLRQRVEEQERLLDSVRETGIDDSELEPLQQRLNELGEAIDSQKALIAAIRTSLDALERAGEDGRAFLATRLSGFESAQQHHSERLDNMAETLGTLREARDTLRRGQRELEERVDDLPVTDPERLQGLEQELASLTRAVETLEEQRDTDREALEAIRGRLSSSQAQLTELRQNQVALSASLEALRSQ</sequence>
<feature type="transmembrane region" description="Helical" evidence="2">
    <location>
        <begin position="36"/>
        <end position="57"/>
    </location>
</feature>
<dbReference type="STRING" id="1121939.L861_03470"/>
<organism evidence="3 4">
    <name type="scientific">Litchfieldella anticariensis (strain DSM 16096 / CECT 5854 / CIP 108499 / LMG 22089 / FP35)</name>
    <name type="common">Halomonas anticariensis</name>
    <dbReference type="NCBI Taxonomy" id="1121939"/>
    <lineage>
        <taxon>Bacteria</taxon>
        <taxon>Pseudomonadati</taxon>
        <taxon>Pseudomonadota</taxon>
        <taxon>Gammaproteobacteria</taxon>
        <taxon>Oceanospirillales</taxon>
        <taxon>Halomonadaceae</taxon>
        <taxon>Litchfieldella</taxon>
    </lineage>
</organism>
<proteinExistence type="predicted"/>
<comment type="caution">
    <text evidence="3">The sequence shown here is derived from an EMBL/GenBank/DDBJ whole genome shotgun (WGS) entry which is preliminary data.</text>
</comment>
<keyword evidence="2" id="KW-0812">Transmembrane</keyword>
<keyword evidence="2" id="KW-1133">Transmembrane helix</keyword>
<evidence type="ECO:0000256" key="1">
    <source>
        <dbReference type="SAM" id="Coils"/>
    </source>
</evidence>
<dbReference type="RefSeq" id="WP_016415130.1">
    <property type="nucleotide sequence ID" value="NZ_AUAB01000001.1"/>
</dbReference>
<evidence type="ECO:0000313" key="4">
    <source>
        <dbReference type="Proteomes" id="UP000014463"/>
    </source>
</evidence>
<reference evidence="3 4" key="1">
    <citation type="journal article" date="2013" name="Genome Announc.">
        <title>Draft genome sequence of the moderately halophilic gammaproteobacterium Halomonas anticariensis FP35.</title>
        <authorList>
            <person name="Tahrioui A."/>
            <person name="Quesada E."/>
            <person name="Llamas I."/>
        </authorList>
    </citation>
    <scope>NUCLEOTIDE SEQUENCE [LARGE SCALE GENOMIC DNA]</scope>
    <source>
        <strain evidence="4">DSM 16096 / CECT 5854 / LMG 22089 / FP35</strain>
    </source>
</reference>
<name>S2L9A2_LITA3</name>
<dbReference type="Proteomes" id="UP000014463">
    <property type="component" value="Unassembled WGS sequence"/>
</dbReference>